<name>A0ABP4S8M8_9ACTN</name>
<comment type="caution">
    <text evidence="1">The sequence shown here is derived from an EMBL/GenBank/DDBJ whole genome shotgun (WGS) entry which is preliminary data.</text>
</comment>
<sequence length="70" mass="7208">MGAGCPVGVRGTTARGLSVGISQSCQQRARVESRSGARHTEWAAHHPEAGPDRAYGAVPAAPPFVIVRGT</sequence>
<organism evidence="1 2">
    <name type="scientific">Glycomyces endophyticus</name>
    <dbReference type="NCBI Taxonomy" id="480996"/>
    <lineage>
        <taxon>Bacteria</taxon>
        <taxon>Bacillati</taxon>
        <taxon>Actinomycetota</taxon>
        <taxon>Actinomycetes</taxon>
        <taxon>Glycomycetales</taxon>
        <taxon>Glycomycetaceae</taxon>
        <taxon>Glycomyces</taxon>
    </lineage>
</organism>
<accession>A0ABP4S8M8</accession>
<evidence type="ECO:0000313" key="1">
    <source>
        <dbReference type="EMBL" id="GAA1669120.1"/>
    </source>
</evidence>
<dbReference type="Proteomes" id="UP001499851">
    <property type="component" value="Unassembled WGS sequence"/>
</dbReference>
<proteinExistence type="predicted"/>
<protein>
    <submittedName>
        <fullName evidence="1">Uncharacterized protein</fullName>
    </submittedName>
</protein>
<gene>
    <name evidence="1" type="ORF">GCM10009830_13560</name>
</gene>
<keyword evidence="2" id="KW-1185">Reference proteome</keyword>
<evidence type="ECO:0000313" key="2">
    <source>
        <dbReference type="Proteomes" id="UP001499851"/>
    </source>
</evidence>
<reference evidence="2" key="1">
    <citation type="journal article" date="2019" name="Int. J. Syst. Evol. Microbiol.">
        <title>The Global Catalogue of Microorganisms (GCM) 10K type strain sequencing project: providing services to taxonomists for standard genome sequencing and annotation.</title>
        <authorList>
            <consortium name="The Broad Institute Genomics Platform"/>
            <consortium name="The Broad Institute Genome Sequencing Center for Infectious Disease"/>
            <person name="Wu L."/>
            <person name="Ma J."/>
        </authorList>
    </citation>
    <scope>NUCLEOTIDE SEQUENCE [LARGE SCALE GENOMIC DNA]</scope>
    <source>
        <strain evidence="2">JCM 16001</strain>
    </source>
</reference>
<dbReference type="EMBL" id="BAAAQF010000005">
    <property type="protein sequence ID" value="GAA1669120.1"/>
    <property type="molecule type" value="Genomic_DNA"/>
</dbReference>